<keyword evidence="1" id="KW-0175">Coiled coil</keyword>
<evidence type="ECO:0000259" key="2">
    <source>
        <dbReference type="Pfam" id="PF13476"/>
    </source>
</evidence>
<protein>
    <recommendedName>
        <fullName evidence="1">Nuclease SbcCD subunit C</fullName>
    </recommendedName>
</protein>
<dbReference type="GO" id="GO:0016887">
    <property type="term" value="F:ATP hydrolysis activity"/>
    <property type="evidence" value="ECO:0007669"/>
    <property type="project" value="InterPro"/>
</dbReference>
<dbReference type="SUPFAM" id="SSF52540">
    <property type="entry name" value="P-loop containing nucleoside triphosphate hydrolases"/>
    <property type="match status" value="1"/>
</dbReference>
<keyword evidence="1" id="KW-0233">DNA recombination</keyword>
<organism evidence="3 4">
    <name type="scientific">Pluralibacter gergoviae</name>
    <name type="common">Enterobacter gergoviae</name>
    <dbReference type="NCBI Taxonomy" id="61647"/>
    <lineage>
        <taxon>Bacteria</taxon>
        <taxon>Pseudomonadati</taxon>
        <taxon>Pseudomonadota</taxon>
        <taxon>Gammaproteobacteria</taxon>
        <taxon>Enterobacterales</taxon>
        <taxon>Enterobacteriaceae</taxon>
        <taxon>Pluralibacter</taxon>
    </lineage>
</organism>
<sequence>MKILSLRLKNLNSLKGEWKIDFTAEPFASSGLFAITGPTGAGKTTLLDAICLALYHETPRLSTLSQSQNDLMTRDTAECLAEVEFEVRGVAYRAFWSQNRARNQPDGNLQAPRVELARCEDGKILAEKVKDKLELTASLTGLDYGRFTRSMLLSQGQFAAFLNAKPKERAELLEELTGTEIYGQISAMVFEKHKEAKAAFDALQAQASGVLLLDDAQQQALRERLQALTDEEKRLLEEQAQAQAWQQWLQQDGEKSAAQTRAHSAQAAARQALTDAGPTLAALALAAPADRLRPLWLRLQDQTATLAQTDAQVEKVNTRLRQQLALRDRVRLSALAEHRRLTAGQQQIDSWLAAHPHYRQWQQELAGWRALFAQQRRDRSQLDNLGKRRAALAAELAALPATGLSLDAAAVAQAIEQHDARRPLRQQLNQLQGRFQPLRARRNQLQTLAVSRQRELAESEATLAALRLRYKEKQQHYTDISALCEQEKIIAGLSAERDRLQPGAPCPLCGATEHPAVAAYQALKPGANEARREALKKEVEQLAESGAALRGQWEALNRQHQTEQSELAGLSAQEQALTLDWQRVAQSLQISLTPDDDISGWLDEQENIGQRLWQHGQRLGLEAQTAALDAEVKTLEQELADRQRTLADALTSLGLTAPAPDEEQAWLRQRETESQQWQAHSDEQLQVQQQLTRLLPLLDTLPEASPDADPGPAPLEGWQPLHDECVSLQSQWQTLAHQQARERERLDAAGRAFSDGLSASEFSTREAFLAALLDDDTRRRLEALKQDLENQCQQQQALAAQADAALVQHRENRPGALAPTAELSAIAEQLASITRRLRDGSAAQGEIHQQLRQDGENRLRQQALAAQIARAAQTLEDWSWLNGLIGSKEGDKFRKFAQGLTLDNLVWLANEQLSRLHGRYLLQRKASEALELEVVDTWQADAVRDTRTLSGGESFLVSLALALALSDLVSHRTRIDSLFLDEGFGTLDSETLDTALDALDALNASGKIIGVISHVEAMKERIPVQIRVRKINGLGYSRLDKGFAVTG</sequence>
<comment type="similarity">
    <text evidence="1">Belongs to the SMC family. SbcC subfamily.</text>
</comment>
<comment type="caution">
    <text evidence="3">The sequence shown here is derived from an EMBL/GenBank/DDBJ whole genome shotgun (WGS) entry which is preliminary data.</text>
</comment>
<dbReference type="GO" id="GO:0004519">
    <property type="term" value="F:endonuclease activity"/>
    <property type="evidence" value="ECO:0007669"/>
    <property type="project" value="UniProtKB-KW"/>
</dbReference>
<dbReference type="GO" id="GO:0004527">
    <property type="term" value="F:exonuclease activity"/>
    <property type="evidence" value="ECO:0007669"/>
    <property type="project" value="UniProtKB-KW"/>
</dbReference>
<dbReference type="AlphaFoldDB" id="A0A0J5P1H5"/>
<dbReference type="EMBL" id="LDZF01000007">
    <property type="protein sequence ID" value="KMK14447.1"/>
    <property type="molecule type" value="Genomic_DNA"/>
</dbReference>
<dbReference type="GO" id="GO:0006302">
    <property type="term" value="P:double-strand break repair"/>
    <property type="evidence" value="ECO:0007669"/>
    <property type="project" value="InterPro"/>
</dbReference>
<dbReference type="PATRIC" id="fig|61647.15.peg.5097"/>
<evidence type="ECO:0000256" key="1">
    <source>
        <dbReference type="RuleBase" id="RU363070"/>
    </source>
</evidence>
<dbReference type="Proteomes" id="UP000036196">
    <property type="component" value="Unassembled WGS sequence"/>
</dbReference>
<comment type="subunit">
    <text evidence="1">Heterodimer of SbcC and SbcD.</text>
</comment>
<proteinExistence type="inferred from homology"/>
<dbReference type="Gene3D" id="3.40.50.300">
    <property type="entry name" value="P-loop containing nucleotide triphosphate hydrolases"/>
    <property type="match status" value="2"/>
</dbReference>
<dbReference type="eggNOG" id="COG0419">
    <property type="taxonomic scope" value="Bacteria"/>
</dbReference>
<dbReference type="InterPro" id="IPR038729">
    <property type="entry name" value="Rad50/SbcC_AAA"/>
</dbReference>
<dbReference type="PANTHER" id="PTHR32114:SF2">
    <property type="entry name" value="ABC TRANSPORTER ABCH.3"/>
    <property type="match status" value="1"/>
</dbReference>
<dbReference type="GO" id="GO:0006310">
    <property type="term" value="P:DNA recombination"/>
    <property type="evidence" value="ECO:0007669"/>
    <property type="project" value="UniProtKB-KW"/>
</dbReference>
<dbReference type="InterPro" id="IPR027417">
    <property type="entry name" value="P-loop_NTPase"/>
</dbReference>
<keyword evidence="1 3" id="KW-0269">Exonuclease</keyword>
<evidence type="ECO:0000313" key="4">
    <source>
        <dbReference type="Proteomes" id="UP000036196"/>
    </source>
</evidence>
<keyword evidence="1" id="KW-0255">Endonuclease</keyword>
<keyword evidence="1" id="KW-0540">Nuclease</keyword>
<feature type="domain" description="Rad50/SbcC-type AAA" evidence="2">
    <location>
        <begin position="5"/>
        <end position="238"/>
    </location>
</feature>
<reference evidence="3 4" key="1">
    <citation type="submission" date="2015-05" db="EMBL/GenBank/DDBJ databases">
        <title>Genome sequences of Pluralibacter gergoviae.</title>
        <authorList>
            <person name="Greninger A.L."/>
            <person name="Miller S."/>
        </authorList>
    </citation>
    <scope>NUCLEOTIDE SEQUENCE [LARGE SCALE GENOMIC DNA]</scope>
    <source>
        <strain evidence="3 4">JS81F13</strain>
    </source>
</reference>
<keyword evidence="4" id="KW-1185">Reference proteome</keyword>
<dbReference type="Pfam" id="PF13476">
    <property type="entry name" value="AAA_23"/>
    <property type="match status" value="1"/>
</dbReference>
<name>A0A0J5P1H5_PLUGE</name>
<dbReference type="PANTHER" id="PTHR32114">
    <property type="entry name" value="ABC TRANSPORTER ABCH.3"/>
    <property type="match status" value="1"/>
</dbReference>
<accession>A0A0J5P1H5</accession>
<dbReference type="STRING" id="61647.LG71_23425"/>
<feature type="coiled-coil region" evidence="1">
    <location>
        <begin position="618"/>
        <end position="645"/>
    </location>
</feature>
<keyword evidence="1" id="KW-0235">DNA replication</keyword>
<dbReference type="GO" id="GO:0006260">
    <property type="term" value="P:DNA replication"/>
    <property type="evidence" value="ECO:0007669"/>
    <property type="project" value="UniProtKB-KW"/>
</dbReference>
<comment type="function">
    <text evidence="1">SbcCD cleaves DNA hairpin structures. These structures can inhibit DNA replication and are intermediates in certain DNA recombination reactions. The complex acts as a 3'-&gt;5' double strand exonuclease that can open hairpins. It also has a 5' single-strand endonuclease activity.</text>
</comment>
<gene>
    <name evidence="1" type="primary">sbcC</name>
    <name evidence="3" type="ORF">ABW06_08930</name>
</gene>
<dbReference type="RefSeq" id="WP_048278709.1">
    <property type="nucleotide sequence ID" value="NZ_LDZF01000007.1"/>
</dbReference>
<dbReference type="InterPro" id="IPR004592">
    <property type="entry name" value="SbcC_gammaproteobac_type"/>
</dbReference>
<feature type="coiled-coil region" evidence="1">
    <location>
        <begin position="774"/>
        <end position="805"/>
    </location>
</feature>
<evidence type="ECO:0000313" key="3">
    <source>
        <dbReference type="EMBL" id="KMK14447.1"/>
    </source>
</evidence>
<dbReference type="Pfam" id="PF13558">
    <property type="entry name" value="SbcC_Walker_B"/>
    <property type="match status" value="1"/>
</dbReference>
<keyword evidence="1" id="KW-0378">Hydrolase</keyword>
<dbReference type="NCBIfam" id="TIGR00618">
    <property type="entry name" value="sbcc"/>
    <property type="match status" value="1"/>
</dbReference>
<dbReference type="NCBIfam" id="NF007600">
    <property type="entry name" value="PRK10246.1"/>
    <property type="match status" value="1"/>
</dbReference>